<comment type="similarity">
    <text evidence="4">Belongs to the NRP synthetase family.</text>
</comment>
<dbReference type="FunFam" id="3.30.559.30:FF:000003">
    <property type="entry name" value="Nonribosomal peptide synthase SidD"/>
    <property type="match status" value="2"/>
</dbReference>
<keyword evidence="3" id="KW-0436">Ligase</keyword>
<feature type="domain" description="Carrier" evidence="5">
    <location>
        <begin position="4980"/>
        <end position="5057"/>
    </location>
</feature>
<dbReference type="SUPFAM" id="SSF47336">
    <property type="entry name" value="ACP-like"/>
    <property type="match status" value="5"/>
</dbReference>
<dbReference type="Gene3D" id="1.10.1200.10">
    <property type="entry name" value="ACP-like"/>
    <property type="match status" value="5"/>
</dbReference>
<dbReference type="InterPro" id="IPR020845">
    <property type="entry name" value="AMP-binding_CS"/>
</dbReference>
<dbReference type="Pfam" id="PF00501">
    <property type="entry name" value="AMP-binding"/>
    <property type="match status" value="5"/>
</dbReference>
<dbReference type="Pfam" id="PF00550">
    <property type="entry name" value="PP-binding"/>
    <property type="match status" value="5"/>
</dbReference>
<dbReference type="FunFam" id="3.30.300.30:FF:000015">
    <property type="entry name" value="Nonribosomal peptide synthase SidD"/>
    <property type="match status" value="5"/>
</dbReference>
<evidence type="ECO:0000256" key="4">
    <source>
        <dbReference type="ARBA" id="ARBA00029454"/>
    </source>
</evidence>
<dbReference type="PROSITE" id="PS00012">
    <property type="entry name" value="PHOSPHOPANTETHEINE"/>
    <property type="match status" value="1"/>
</dbReference>
<organism evidence="6 7">
    <name type="scientific">Venustampulla echinocandica</name>
    <dbReference type="NCBI Taxonomy" id="2656787"/>
    <lineage>
        <taxon>Eukaryota</taxon>
        <taxon>Fungi</taxon>
        <taxon>Dikarya</taxon>
        <taxon>Ascomycota</taxon>
        <taxon>Pezizomycotina</taxon>
        <taxon>Leotiomycetes</taxon>
        <taxon>Helotiales</taxon>
        <taxon>Pleuroascaceae</taxon>
        <taxon>Venustampulla</taxon>
    </lineage>
</organism>
<accession>A0A370TXH9</accession>
<feature type="domain" description="Carrier" evidence="5">
    <location>
        <begin position="3405"/>
        <end position="3481"/>
    </location>
</feature>
<dbReference type="InterPro" id="IPR006162">
    <property type="entry name" value="Ppantetheine_attach_site"/>
</dbReference>
<name>A0A370TXH9_9HELO</name>
<gene>
    <name evidence="6" type="ORF">BP5553_00199</name>
</gene>
<dbReference type="CDD" id="cd19545">
    <property type="entry name" value="FUM14_C_NRPS-like"/>
    <property type="match status" value="2"/>
</dbReference>
<dbReference type="RefSeq" id="XP_031872876.1">
    <property type="nucleotide sequence ID" value="XM_032008822.1"/>
</dbReference>
<evidence type="ECO:0000256" key="2">
    <source>
        <dbReference type="ARBA" id="ARBA00022553"/>
    </source>
</evidence>
<keyword evidence="2" id="KW-0597">Phosphoprotein</keyword>
<dbReference type="SUPFAM" id="SSF56801">
    <property type="entry name" value="Acetyl-CoA synthetase-like"/>
    <property type="match status" value="5"/>
</dbReference>
<dbReference type="GO" id="GO:0016874">
    <property type="term" value="F:ligase activity"/>
    <property type="evidence" value="ECO:0007669"/>
    <property type="project" value="UniProtKB-KW"/>
</dbReference>
<dbReference type="FunFam" id="1.10.1200.10:FF:000005">
    <property type="entry name" value="Nonribosomal peptide synthetase 1"/>
    <property type="match status" value="1"/>
</dbReference>
<dbReference type="InterPro" id="IPR009081">
    <property type="entry name" value="PP-bd_ACP"/>
</dbReference>
<dbReference type="InterPro" id="IPR001242">
    <property type="entry name" value="Condensation_dom"/>
</dbReference>
<feature type="domain" description="Carrier" evidence="5">
    <location>
        <begin position="2324"/>
        <end position="2400"/>
    </location>
</feature>
<evidence type="ECO:0000256" key="3">
    <source>
        <dbReference type="ARBA" id="ARBA00022598"/>
    </source>
</evidence>
<reference evidence="6 7" key="1">
    <citation type="journal article" date="2018" name="IMA Fungus">
        <title>IMA Genome-F 9: Draft genome sequence of Annulohypoxylon stygium, Aspergillus mulundensis, Berkeleyomyces basicola (syn. Thielaviopsis basicola), Ceratocystis smalleyi, two Cercospora beticola strains, Coleophoma cylindrospora, Fusarium fracticaudum, Phialophora cf. hyalina, and Morchella septimelata.</title>
        <authorList>
            <person name="Wingfield B.D."/>
            <person name="Bills G.F."/>
            <person name="Dong Y."/>
            <person name="Huang W."/>
            <person name="Nel W.J."/>
            <person name="Swalarsk-Parry B.S."/>
            <person name="Vaghefi N."/>
            <person name="Wilken P.M."/>
            <person name="An Z."/>
            <person name="de Beer Z.W."/>
            <person name="De Vos L."/>
            <person name="Chen L."/>
            <person name="Duong T.A."/>
            <person name="Gao Y."/>
            <person name="Hammerbacher A."/>
            <person name="Kikkert J.R."/>
            <person name="Li Y."/>
            <person name="Li H."/>
            <person name="Li K."/>
            <person name="Li Q."/>
            <person name="Liu X."/>
            <person name="Ma X."/>
            <person name="Naidoo K."/>
            <person name="Pethybridge S.J."/>
            <person name="Sun J."/>
            <person name="Steenkamp E.T."/>
            <person name="van der Nest M.A."/>
            <person name="van Wyk S."/>
            <person name="Wingfield M.J."/>
            <person name="Xiong C."/>
            <person name="Yue Q."/>
            <person name="Zhang X."/>
        </authorList>
    </citation>
    <scope>NUCLEOTIDE SEQUENCE [LARGE SCALE GENOMIC DNA]</scope>
    <source>
        <strain evidence="6 7">BP 5553</strain>
    </source>
</reference>
<dbReference type="PANTHER" id="PTHR45398:SF1">
    <property type="entry name" value="ENZYME, PUTATIVE (JCVI)-RELATED"/>
    <property type="match status" value="1"/>
</dbReference>
<dbReference type="PANTHER" id="PTHR45398">
    <property type="match status" value="1"/>
</dbReference>
<dbReference type="FunFam" id="3.30.559.10:FF:000016">
    <property type="entry name" value="Nonribosomal peptide synthase Pes1"/>
    <property type="match status" value="3"/>
</dbReference>
<dbReference type="InterPro" id="IPR000873">
    <property type="entry name" value="AMP-dep_synth/lig_dom"/>
</dbReference>
<feature type="domain" description="Carrier" evidence="5">
    <location>
        <begin position="783"/>
        <end position="859"/>
    </location>
</feature>
<dbReference type="STRING" id="2656787.A0A370TXH9"/>
<proteinExistence type="inferred from homology"/>
<dbReference type="InterPro" id="IPR010071">
    <property type="entry name" value="AA_adenyl_dom"/>
</dbReference>
<dbReference type="PROSITE" id="PS00455">
    <property type="entry name" value="AMP_BINDING"/>
    <property type="match status" value="5"/>
</dbReference>
<dbReference type="FunFam" id="3.30.559.30:FF:000002">
    <property type="entry name" value="Nonribosomal peptide synthase Pes1"/>
    <property type="match status" value="3"/>
</dbReference>
<dbReference type="FunFam" id="3.30.559.30:FF:000005">
    <property type="entry name" value="Nonribosomal peptide synthase Pes1"/>
    <property type="match status" value="2"/>
</dbReference>
<dbReference type="Gene3D" id="3.30.559.30">
    <property type="entry name" value="Nonribosomal peptide synthetase, condensation domain"/>
    <property type="match status" value="9"/>
</dbReference>
<dbReference type="FunFam" id="3.40.50.12780:FF:000014">
    <property type="entry name" value="Nonribosomal peptide synthetase 1"/>
    <property type="match status" value="5"/>
</dbReference>
<dbReference type="CDD" id="cd05918">
    <property type="entry name" value="A_NRPS_SidN3_like"/>
    <property type="match status" value="5"/>
</dbReference>
<comment type="caution">
    <text evidence="6">The sequence shown here is derived from an EMBL/GenBank/DDBJ whole genome shotgun (WGS) entry which is preliminary data.</text>
</comment>
<dbReference type="Gene3D" id="3.40.50.12780">
    <property type="entry name" value="N-terminal domain of ligase-like"/>
    <property type="match status" value="5"/>
</dbReference>
<dbReference type="Pfam" id="PF00668">
    <property type="entry name" value="Condensation"/>
    <property type="match status" value="8"/>
</dbReference>
<protein>
    <recommendedName>
        <fullName evidence="5">Carrier domain-containing protein</fullName>
    </recommendedName>
</protein>
<dbReference type="CDD" id="cd19534">
    <property type="entry name" value="E_NRPS"/>
    <property type="match status" value="3"/>
</dbReference>
<dbReference type="Proteomes" id="UP000254866">
    <property type="component" value="Unassembled WGS sequence"/>
</dbReference>
<dbReference type="CDD" id="cd19542">
    <property type="entry name" value="CT_NRPS-like"/>
    <property type="match status" value="3"/>
</dbReference>
<dbReference type="GeneID" id="43593048"/>
<keyword evidence="1" id="KW-0596">Phosphopantetheine</keyword>
<dbReference type="PROSITE" id="PS50075">
    <property type="entry name" value="CARRIER"/>
    <property type="match status" value="5"/>
</dbReference>
<dbReference type="EMBL" id="NPIC01000001">
    <property type="protein sequence ID" value="RDL40220.1"/>
    <property type="molecule type" value="Genomic_DNA"/>
</dbReference>
<dbReference type="OrthoDB" id="416786at2759"/>
<evidence type="ECO:0000259" key="5">
    <source>
        <dbReference type="PROSITE" id="PS50075"/>
    </source>
</evidence>
<dbReference type="Gene3D" id="3.30.559.10">
    <property type="entry name" value="Chloramphenicol acetyltransferase-like domain"/>
    <property type="match status" value="8"/>
</dbReference>
<evidence type="ECO:0000313" key="7">
    <source>
        <dbReference type="Proteomes" id="UP000254866"/>
    </source>
</evidence>
<dbReference type="NCBIfam" id="TIGR01733">
    <property type="entry name" value="AA-adenyl-dom"/>
    <property type="match status" value="5"/>
</dbReference>
<dbReference type="SUPFAM" id="SSF52777">
    <property type="entry name" value="CoA-dependent acyltransferases"/>
    <property type="match status" value="17"/>
</dbReference>
<evidence type="ECO:0000313" key="6">
    <source>
        <dbReference type="EMBL" id="RDL40220.1"/>
    </source>
</evidence>
<dbReference type="InterPro" id="IPR036736">
    <property type="entry name" value="ACP-like_sf"/>
</dbReference>
<dbReference type="FunFam" id="3.40.50.980:FF:000001">
    <property type="entry name" value="Non-ribosomal peptide synthetase"/>
    <property type="match status" value="2"/>
</dbReference>
<dbReference type="InterPro" id="IPR045851">
    <property type="entry name" value="AMP-bd_C_sf"/>
</dbReference>
<feature type="domain" description="Carrier" evidence="5">
    <location>
        <begin position="6078"/>
        <end position="6154"/>
    </location>
</feature>
<keyword evidence="7" id="KW-1185">Reference proteome</keyword>
<dbReference type="NCBIfam" id="NF003417">
    <property type="entry name" value="PRK04813.1"/>
    <property type="match status" value="5"/>
</dbReference>
<sequence length="7011" mass="777376">MASSLTKRRGGSDTQAQNLYLDGAVPCQFANFEGGTYEGDGHLSAYVELEDSEDTRSLLAGDPKITASVLKLVWGLVLRCYTGQDDVCFAYQEFEDSKAALNMLLARIAFDETTNIQKMVQKIQHAHQENAQDCYSESLKHMCNTALLLKDYKGLTPGVASLHSFSQFPEHYSLLLELQNSSSGPKLYLHYRTDRSSMEQARNIASTGHTVLREIARRPDSCIGNINYVSQFNMERLWDWNSRALEAVESCIHDVIRDQAVARPHAEAVCDKDGSLSYYDLDKISSRLAMHLTKLKIGPGMFVLLCLHKSIWNVVSMLAVLKTGAAFVPLDPAAPMARLQALSTSVGSSFVICSQQFAHILSSVVENVIPIDGEMIGQLPDSQLVARLPKVQNTGIAYMIFTSGTTGMPKGTMIEHRAFCSSAKYHAHVQLMNSESRVLQFAAHTFDASLVEILTTLMVGGVVCIPSEDERLNMITEAINAMKVNWAVLTPSFVGFIDPADVPGLKTLVLAGEAMSESHIATWSKINLVNGYGPSECSVCAVANSCVTTETSPTNIGWPVGVHTWVVDRYNHDNLVPIGCVGELLIQGPTLARGYHNQPDKTAESFVPPPSWDKQQKWPCYKTGDLVRQNIDGSLSFAGRKDTQVKVHGQRVELGEIEAHLNVDEDVKHALVLLPKIGKLNRRLITVLSLSDCHAVDGDERVLCLTTEQTTRMQIVRERLQSQLPIHMVPTTWLVVGAIPLLPSGKLDRKRVATWVDSIDDYSYRRVVGMAATTLPTEESATKAATEIETKLREIWSHVLNVDIDQVGLDSKFTGLGGDSISAMLVKGQCAKKDISLTVQEILRSTSITQLAQCAKAVDRPSYHEELIEHNFDLSPIQQMFFKLPNQGKTHFNQSFFLRVAHKIQMKHLQTAIETLVKRHSMLRARFSYSDTDNKWQQRLTENISGSYRLRAYEVDDPKSAEPAIADSQKSLNIVSGPLFAADLFDVAGSDQLLFMVANHLAIDLVSWRVILEEIEELLLDPELASIQTVEKPLSFQTWCQIQAEHSQKIKLDTALPIDVPSSEESYWGMPEGSNTYGNVITEGFEVDSVTTAKMLTQCHDALRTEPIDVLLSSLIYSFARSFNDRSTPAIYNEGHGRDAENIPVDLSRTVGWFTIMYPVHVPQSAVQDIVALVREVKDLRRRVPDNGRQYFASRNLTSQGHSRYNHHWPLEIAFNYLGQYQQLERKDSLLRPVEAMAGEARGAGGSADVGEDTPRFGLFEISAVIIQGKLRFSFTFNRHMKQQDKIRQWIWACQQTVGKIAETLMRAEPQATLGDFPLLSVSNDGLKTMVTERLPSIGISKIDDVEEIYPCSAIQDGLLISQNRSDAFYAIQVSYELRVLGDIPVDGKRLGQAWQRVVDRHPALRTVFIESVSDGDGDGLYDQVVLKHISADISNIRCSNANDALRVLGEKDLVSYINTHQPPHRFTVCEAPDGKVFCKLDISHAILDGTSMSILFQELAAAYEGLLSESTGTPYSRYIAYLQSLPRDMSIAYWMEYLSGIEPCIFPVLNDGQSVARELHTRRLQFKQSQFIELQKLCQNAGATLSNVFHTAWALTLRCFTGSDDPCFGYLTSGRDAPVDGLENAVGVFINMLVCRVGIAPVSRLGAILDQVQKDYLDSLPHRETSLAEIQHALKLGNNHLFNTALSYRKLPKEPASRPNVSFSECIPIYDPTEYSVSLNIEASDNNIAIDLDYWTDHISDDQANNVGSTFLKCLQNVISSSDHVVDHLDFVSGENCETIQKWNCQMPVTIDDCVHKIIERKSDKQPNSPAISAWDAEFTYAELNNLATRLALHLVKMGVAPGTFVLTCFDKSGWTVVAMLAVLKAGAGAVPLDATYPASAVELRLRETKADIVLVSPQRVSLFADMNVHAVVVDKANLEQMPYGELRSSVGPGDPCFIIFTSGSTGTPKGVVLEHRAISSSAHATGSVYGWGSHSRVLQFASYTFDNSLAEIFITLTRGGCVCVPSEHERFNSLAETVNKLRVNFMDITPTVATFLRPSDVPTVKGLSLGGEPLTKENIEVWGKAVALHCCYGPSECSINSVWNGDLCKSMEATNIGRAIGSISWIVDPSNHNRLTPIGCVGELLIEGPILARGYLNDPEKTSNSFIEQPAWAPGNGRRMYKTGDLVRYNSDGSITYLGRKDTQVKLNGQRLELGEIEHHVKQNLPSEAQSGVELISFGPEGKATKAITAFFSLESYGVPTAGQDDLLLDMSQSVRSMSIDLQAAISNAVPAYMVPSVFIPVKALPMTSSGKLDRRRLRIIGSLLSEDQVAMYRLSGTSGRAPSTEMEQVMSKLWGFVLNIDSNLISAEDNFFGRGGDSVGAMKLISAARGKGISLTVANVFQKPTLLDLAADATTLPGTEISNILSVIKPFSMLRTDDINKLILEISTKCRVEAESIEDIYPCTALQEGLVSLSNKDPGAYVAQNIYRLAPSIDLDRFRAAWQRVVEAEVILRTRVVYTEFFGFLQVVVREPITWHQAGSLTDLGEVDRQLPAYNGGILSRYTITGEAKNDPHFVWTAHHALYDGWCIPIMLERVEACYYDIKSADLMTIPTYSQFIKYHSEIDKDSSDTFWRSRLSEPISTHFPALPNPAYQVHATSLASSTTHITQPDTRITLPTTIRAAWALVVAVYSGSPKEVVFGEILSGRDAPVPGIEDLIGPTLATVPTRILIDPDTRIMKFLEDLQAYLAEAVPYQFAGLQNIKQLSEDAAITCGFQNLLAINHDSQSSESGFWNLQSSGTVGTNFMSYPLTVSCQIAGSKVELEATYDHHVISTWLIDNMLRQFDFVLGLLNSPDIRRSKLGQITLLNPGDEKKILSWNGEPTHPVNECVHNLIVRQVLSRPGPTVAVDGWDATFTYQQLDDISTRLAVYLAKQGVKGTFVPLFFEKSSWTIVAMLAVLKCGAAFVPLDVGAPVARLQDIIQDTQPKVALCSSRLQTQCASLVARSIGVDCEMLERLPDEGGPLSPGDHNSVAYLIYTSGSTGKPKGTIINHSAFCAGALAHGAAQRMGPTSRVLQFASYTFDASLLEILTTLIVGGTVCVPSEESRINTLAKVMNDMSVTWALLTPSVTQLLQPSEVPTLRILVLGGEAMSQSHISKWADNLELINAYGPSECSVVATVNPHMSMSTEPNNMGRAVGGRAWITDVTNYNRLAPVGSIGELVIEGPILSQGYLKNDAKTAESFIEGPEWAHTNITQGAFTKRRMYRTGDLVKYTPDGNLLFCGRKDTQAKLHGQRLELGEVEHHLRMDASIQHALAIIPKSGYCSKRLVAILSLQEPTATSSTTGELGLVVREAGSFNLNAIRERLCSHLPSYMIPSNWVILEKLPLLPSGKLDGRKIQRWVEQMSAETYQQISDIESENDGEAGTVIERRLQNIWAAALNLPASKIGLRSSFYHLGGDSITAMQVMSTCRAENLGVTVRDIIRSKSISQLALLVTLPEVEQSSIEEQLESLFDLSPIQKLYFECVGSKWAHFNQSVMVRLARRIETKELALAIESIMLSHSMLRARFSKNEAGEWQQRIMQNVSNAYRFNVITTTTDKVASVVEASQKGLDIQNGPTFAVDLFEIENEDYQLVSLVAHHLVIDVVSWRVILQDLEDVLNTGALKLQSSLPFQTWCHLQVEDAASTMSKTNCPLENVPVADLNYWDMAGKSNVYGDTVEGGFEINPETSLLLLGTCHDSLQTEPVDVFLAATLQSFRRVFPDRSSTPAIYNEGHGREPWDDTKLDISRTVGWFTTMCPIFLPSNIEGDTDLMSTIRWTKDLRSRIPAKGRPYFAHRLLTEEGRQQFSSHWPMEITFNYLGKLQQLERKDALLQPVEGATNTDFDTSPDVPRFALIEISAAVTNGAIKISFSYNRHMKRQAKIRRWIVEFKRFLQDAAKQLMQSTQERTLSDFPLLPLAYNGMANLTKKRVLLGISTLDEIEDVYPCAPTQTGMLLAQLKNPNLYAYSAVFEVRPSQPGLAINTQLLAEAWQAVVRRHATLRTVFIDSICQSGLTDQVVLKDRIARITWLECEDSEILSTLDAQTPLNFHDFQPPHRLTICTTNTNRIFCQLEMSHAISDGTSIPILLRDISNAYKDSSLRDFTSLISYHEDDDLSISKPKSNLIGPLYSEYIAHIQSSSFDQHINYWKVYLDGIEPCHLTSLNDGIKEKELQSVVLNITQEHKLRNFCAQNGLSLSNVLQLVWAMILRCYTGSDEVCFGYLTSGRDAPIRGIQDAAVGAFVNMLICRINLTDSFLLGQALEKIQMDFVNSMAHQSCSLADVQHELGLSGTSLFNTAFAFQNRSNMNPSDDSPFIFDVVDAHDPSEYDVTVNVEALDSRVEVHFGYWTTVLSASQAANIAATFEHIVDTIISDKHDKSDRTIADLDFFSSHSRQQVLQWNQTLPPKVENCIHDMVRQHALTRPKRTPAITAWDSELSYHELDSLATRLAGYLVEQGVGEATHVPLCFDKSGWAVVSMIAVMKAGGTIVPLDHTHPEGRLQQFINDVDATLVLCSQKNQEKIASIAKQAIVINRCTMERLSKPSKAPILPTITSDHSAYIIFTSGTTGRPKGTIIEHGAFCTSAIEHSKAMFMRSDSRVFQFASYTFDASIMEILSTLIVGGCVCVPSEQERFNDIPGAINRMGVTWTLLTPAVASTLSPESVPGLKVLVTGGEAMSSGHISKWKGKTGLVNAYGPSETSVIATTSTKVDEVGNEVNTDPGNIGRAVGGRTWVVDPRNYNKLVPIGGIGELVVEGRTVARGYLNNEQKTSEVFIDNPVWLNYFEEKERVYRTGDIVRYNSNGTLSFVARKDTQIKLNGQRIELGEIEHHVATILPGDCQSCVDLISPTNRVASKALAVFFSSSAINSASDAENCRVSGADDILLTMSDTARSTAKNLDSSLAAVLPTYMIPSIYIPVTKMPWTSSGKLDRARLRNIVHLLPKEVMAAYRLAGSDSKGKITPTSLMEKKLQKLWETVLTISQPGSVGSEDNFFRLGGDSISAMRLVSSAKKEGISISVVDIFRNPKLCDMALTCGAAEEQVQSELGAFSLMKGEDSIANIMPELVEQCRLNEERIQDAFPTSRLQQGLLTLSTKSPGAYTAKNAFLLPADLDLDRFKNAWQTVISEVEILRTRIVHMKSSAFVQVVIEDEPIRWKVAPNLQTVQDAPTRLPKHNGGLLTEYTITDQLDNGERYFIWSIHHALYDGWSLPMVLKRVELVYADGAASFSKTPYSLFIKWLSEVDEQASDEFWRRRLSGSSPLVFPQGQHTVSGDSQNNQTLCHTASISRRTASTGITVPTIIRAAWALIVASYSGSDDVIFGETLAGRDIPVQGIADMIGPTITTVPTRIQVQQYLKAINFLQEIQKMATDVIPYQHAGLQRIKRLNSDAESACDFQNLLVIQNAEEEVVDGIWNIQDNGPMDNFFTYPLVIECKGSQEKVRITAHYDTNSISTWEVQRIMHQLDYVLKQLSDLPKHGTSMTLSDIQVFSPQDNDLVRDWNRTRPQFIESCIHDEFEEIAECQPNAPAVSAWDGDFTYAEIRDHATRLAQHLVTLGVQSEQFIPICMDKSAWVIVAMLGIFMAGGAYMPLDPSAPISRHKEMIQDVNPFIILCSPKYSESYDGIVQKILSISGETISNLPKRDSIHELHRANSRNAAYVIFTSGSTGRPKGTVVEHRSISTSCVAMRRSLLMKPTSRVFQFASFTFDVSILEIFTTLTYGGCVCIPSEGMRTRDVAEAIRSLDATWAFLTPSVANLVEPSKVPSLEVLVCGGEAMSIENVVKWADKVILVNGYGPTEASIIAVANPIVSKQKDPTNIGRALSSGLTWIVDPHDHNRITPVGCVGELLLDGPLLAREYLNNKSKTDEAFVKQPAWTDLFEHLQLQEPNQPPSFHSTRMYRTGDLVKYSQDGSLIFIGRKDNQVKLHGQRMEPGEIEHALDLDSEVQHALVALPKSGPFRKRLVAIVSLDTLSSSALAKGACELILHGPNAATAHTYVAGVRDRLSLILPPYMIPSSWLVVWSIPLLPSGKLDRRKVESWLASIDDETYQQIIDAEDEVDKAMPVTETGKLLQDIFSRVLNLPAPQVKLSQSFLHLGGDSISAMQVMALCRKANINFSLSQVLKSTSIHQLASISRHEDAVQHQQAIFDQDFDLSPIQQLYIQSQKASSYVGEARFNQSFSLAITRHVRPQDLESAIQQIVDQHSMLRARFVKSPAGVWQQRLITDTYSSYRYRTHQVDDESHLPGLVAESQSCLDIEKGPLFVVDLVNISGMPQMIFLAAHHLIIDMVSWRIVLADLEEILNTGTLSSQPTLSFQVWCNLQAERSLKDSNINQATTLPSAIAAPNTSFWGMDSRENTYEDVVREAFTINKTITNLAMTQSHRALKTEPLDIFLSAIAHSFSRVFVDRATPAVFNESHGREPWNSSIDLSRTVGWFTTIAPIHADVDLEEDDVVDTVRRIKDNRRILLENGRPYFAHQYLTPDGRGQLQGHGDTMEIIFNYLGRMQQLEHSDALLQQWTYPEDEQTSKTISDVGNKATRFALFEISAAIVEDEIQFSFLYNKQMCHQHDIKRWVSECQETLEEIVQRLSCPTLDPSFTLSDFPLLPISYDDLEKIVKHSLPEVEDIFPAAPLQEGLILSQLKDPSLYHFHAIMEVLPADDLIPIDGQRLAEAWQRVVDYHPSLRTVFADSVYKGDIFNQIVVKKVDSGIALLRCDGGEHEAVQQLSPMSILDFNYKKQPRLPHQAFICETSSGKVYLKAEVNHGVIDGASVNIMLRDLAMAYHGTLPEESAPLYSEYVAYVKSQPAGAGLTFWGSYLEGARTCLFPTLRAQPPYEKKLGSLWLRFDRFSELQDMCKNMKITFATAVQAAWAFCLRLYTNSDDVSFGYLTSGRDVPVKGIQDTMGAFINMLVCRVKFSNESTLKELFDKVQNDFIDFLDHQHCSLARVQHEITGGKALFNTAMSIQGDSASDKLESTSINFTPVAAHDPSEAICGNY</sequence>
<evidence type="ECO:0000256" key="1">
    <source>
        <dbReference type="ARBA" id="ARBA00022450"/>
    </source>
</evidence>
<dbReference type="Gene3D" id="3.30.300.30">
    <property type="match status" value="5"/>
</dbReference>
<dbReference type="InterPro" id="IPR042099">
    <property type="entry name" value="ANL_N_sf"/>
</dbReference>
<dbReference type="GO" id="GO:0019748">
    <property type="term" value="P:secondary metabolic process"/>
    <property type="evidence" value="ECO:0007669"/>
    <property type="project" value="UniProtKB-ARBA"/>
</dbReference>
<dbReference type="InterPro" id="IPR023213">
    <property type="entry name" value="CAT-like_dom_sf"/>
</dbReference>